<keyword evidence="2" id="KW-1185">Reference proteome</keyword>
<dbReference type="RefSeq" id="WP_249737334.1">
    <property type="nucleotide sequence ID" value="NZ_JAKNCJ010000002.1"/>
</dbReference>
<dbReference type="SUPFAM" id="SSF53448">
    <property type="entry name" value="Nucleotide-diphospho-sugar transferases"/>
    <property type="match status" value="1"/>
</dbReference>
<accession>A0ABT0R010</accession>
<evidence type="ECO:0000313" key="1">
    <source>
        <dbReference type="EMBL" id="MCL6423247.1"/>
    </source>
</evidence>
<dbReference type="Gene3D" id="3.90.550.20">
    <property type="match status" value="1"/>
</dbReference>
<reference evidence="1" key="1">
    <citation type="submission" date="2022-02" db="EMBL/GenBank/DDBJ databases">
        <authorList>
            <person name="Lee M."/>
            <person name="Kim S.-J."/>
            <person name="Jung M.-Y."/>
        </authorList>
    </citation>
    <scope>NUCLEOTIDE SEQUENCE</scope>
    <source>
        <strain evidence="1">JHP9</strain>
    </source>
</reference>
<dbReference type="Proteomes" id="UP001203761">
    <property type="component" value="Unassembled WGS sequence"/>
</dbReference>
<name>A0ABT0R010_9MICO</name>
<dbReference type="EMBL" id="JAKNCJ010000002">
    <property type="protein sequence ID" value="MCL6423247.1"/>
    <property type="molecule type" value="Genomic_DNA"/>
</dbReference>
<protein>
    <submittedName>
        <fullName evidence="1">Capsular polysaccharide synthesis protein</fullName>
    </submittedName>
</protein>
<gene>
    <name evidence="1" type="ORF">Bequi_07590</name>
</gene>
<evidence type="ECO:0000313" key="2">
    <source>
        <dbReference type="Proteomes" id="UP001203761"/>
    </source>
</evidence>
<organism evidence="1 2">
    <name type="scientific">Brachybacterium equifaecis</name>
    <dbReference type="NCBI Taxonomy" id="2910770"/>
    <lineage>
        <taxon>Bacteria</taxon>
        <taxon>Bacillati</taxon>
        <taxon>Actinomycetota</taxon>
        <taxon>Actinomycetes</taxon>
        <taxon>Micrococcales</taxon>
        <taxon>Dermabacteraceae</taxon>
        <taxon>Brachybacterium</taxon>
    </lineage>
</organism>
<comment type="caution">
    <text evidence="1">The sequence shown here is derived from an EMBL/GenBank/DDBJ whole genome shotgun (WGS) entry which is preliminary data.</text>
</comment>
<proteinExistence type="predicted"/>
<sequence>MSLLQRARVAKHYAMLGSRELQERSEMARARGLRMIGRFRQLPADLDRFRGEDGFFPFSFFLHEEGLLPLRPQPAPVPRTIFAYWSGDAPMSDNRLRGLQSIRENAGGAEVVLLDDLSFREYEVDEHPIHSAFPQLSAVHRSDYVRTYLMHHHGGAYTDVKRSGAGWGDAFTMLSDPEVWAVGYPEPSPGGMAPVGGRIGEALRANYWRFIGNCAYAVRPGTPLTSEWLTETECRLDYFAARLRAHPANGERTGGPQYPVPWSSLLGQVFHPLQIKHASHIRQLPSLTPVLTGYI</sequence>
<dbReference type="InterPro" id="IPR029044">
    <property type="entry name" value="Nucleotide-diphossugar_trans"/>
</dbReference>